<dbReference type="Proteomes" id="UP000018538">
    <property type="component" value="Unassembled WGS sequence"/>
</dbReference>
<dbReference type="InterPro" id="IPR036866">
    <property type="entry name" value="RibonucZ/Hydroxyglut_hydro"/>
</dbReference>
<evidence type="ECO:0000259" key="1">
    <source>
        <dbReference type="Pfam" id="PF12706"/>
    </source>
</evidence>
<gene>
    <name evidence="2" type="ORF">YYC_01690</name>
</gene>
<reference evidence="2 3" key="1">
    <citation type="submission" date="2013-11" db="EMBL/GenBank/DDBJ databases">
        <title>The Genome Sequence of Plasmodium yoelii 17X.</title>
        <authorList>
            <consortium name="The Broad Institute Genomics Platform"/>
            <consortium name="The Broad Institute Genome Sequencing Center for Infectious Disease"/>
            <person name="Neafsey D."/>
            <person name="Adams J."/>
            <person name="Walker B."/>
            <person name="Young S.K."/>
            <person name="Zeng Q."/>
            <person name="Gargeya S."/>
            <person name="Fitzgerald M."/>
            <person name="Haas B."/>
            <person name="Abouelleil A."/>
            <person name="Alvarado L."/>
            <person name="Chapman S.B."/>
            <person name="Gainer-Dewar J."/>
            <person name="Goldberg J."/>
            <person name="Griggs A."/>
            <person name="Gujja S."/>
            <person name="Hansen M."/>
            <person name="Howarth C."/>
            <person name="Imamovic A."/>
            <person name="Ireland A."/>
            <person name="Larimer J."/>
            <person name="McCowan C."/>
            <person name="Murphy C."/>
            <person name="Pearson M."/>
            <person name="Poon T.W."/>
            <person name="Priest M."/>
            <person name="Roberts A."/>
            <person name="Saif S."/>
            <person name="Shea T."/>
            <person name="Sykes S."/>
            <person name="Wortman J."/>
            <person name="Nusbaum C."/>
            <person name="Birren B."/>
        </authorList>
    </citation>
    <scope>NUCLEOTIDE SEQUENCE [LARGE SCALE GENOMIC DNA]</scope>
    <source>
        <strain evidence="2 3">17X</strain>
    </source>
</reference>
<dbReference type="Pfam" id="PF12706">
    <property type="entry name" value="Lactamase_B_2"/>
    <property type="match status" value="1"/>
</dbReference>
<evidence type="ECO:0000313" key="2">
    <source>
        <dbReference type="EMBL" id="ETB61890.1"/>
    </source>
</evidence>
<dbReference type="Gene3D" id="3.60.15.10">
    <property type="entry name" value="Ribonuclease Z/Hydroxyacylglutathione hydrolase-like"/>
    <property type="match status" value="1"/>
</dbReference>
<dbReference type="SUPFAM" id="SSF56281">
    <property type="entry name" value="Metallo-hydrolase/oxidoreductase"/>
    <property type="match status" value="1"/>
</dbReference>
<dbReference type="AlphaFoldDB" id="V7PS76"/>
<sequence>MITGNGIIFLGTGSSSSTPKLSHIFKNYKILPEKNRNDFGNSELKKEDFEKVEKFVDDLVCKDLENIDQLNNLYLKKKYPNCSDLKCYSCYDALAENSKNKRNNISVLLKSNNSYVLIDVGKTFRESILFNNDKINFSEINLEAVLITHSHTDAMNGIDDLRDLQEYERVSYEDIYYYRCKKPIDVYLNGVSYDRLRNGFEYIAKERTENRFYSKVAALNFYILKDIKYNSLVNENSENSENKDVSENSENKNVSENNKCINIHSYDKKDEHGFTYTTFENDKKIRFIPFQHGKNYVCVGYIVGNDHKLVYISDCNYVSNSVIEYIKKFSPIDILVIDALYYKSKHYSHFSMYESIQFALLIKPKQVYFVGMSCDVEHNITNLYLQKLLKKYPDISFSLAHDGLFVSCDF</sequence>
<accession>V7PS76</accession>
<dbReference type="PANTHER" id="PTHR42663">
    <property type="entry name" value="HYDROLASE C777.06C-RELATED-RELATED"/>
    <property type="match status" value="1"/>
</dbReference>
<proteinExistence type="predicted"/>
<dbReference type="PANTHER" id="PTHR42663:SF6">
    <property type="entry name" value="HYDROLASE C777.06C-RELATED"/>
    <property type="match status" value="1"/>
</dbReference>
<keyword evidence="3" id="KW-1185">Reference proteome</keyword>
<dbReference type="EMBL" id="KI635736">
    <property type="protein sequence ID" value="ETB61890.1"/>
    <property type="molecule type" value="Genomic_DNA"/>
</dbReference>
<dbReference type="InterPro" id="IPR001279">
    <property type="entry name" value="Metallo-B-lactamas"/>
</dbReference>
<evidence type="ECO:0000313" key="3">
    <source>
        <dbReference type="Proteomes" id="UP000018538"/>
    </source>
</evidence>
<dbReference type="OrthoDB" id="341300at2759"/>
<protein>
    <recommendedName>
        <fullName evidence="1">Metallo-beta-lactamase domain-containing protein</fullName>
    </recommendedName>
</protein>
<dbReference type="Pfam" id="PF23023">
    <property type="entry name" value="Anti-Pycsar_Apyc1"/>
    <property type="match status" value="1"/>
</dbReference>
<feature type="domain" description="Metallo-beta-lactamase" evidence="1">
    <location>
        <begin position="261"/>
        <end position="370"/>
    </location>
</feature>
<organism evidence="2 3">
    <name type="scientific">Plasmodium yoelii 17X</name>
    <dbReference type="NCBI Taxonomy" id="1323249"/>
    <lineage>
        <taxon>Eukaryota</taxon>
        <taxon>Sar</taxon>
        <taxon>Alveolata</taxon>
        <taxon>Apicomplexa</taxon>
        <taxon>Aconoidasida</taxon>
        <taxon>Haemosporida</taxon>
        <taxon>Plasmodiidae</taxon>
        <taxon>Plasmodium</taxon>
        <taxon>Plasmodium (Vinckeia)</taxon>
    </lineage>
</organism>
<name>V7PS76_PLAYE</name>